<comment type="subunit">
    <text evidence="9">Component of the Mediator complex.</text>
</comment>
<dbReference type="AlphaFoldDB" id="A0A1E4T8B6"/>
<dbReference type="InterPro" id="IPR019364">
    <property type="entry name" value="Mediatior_Med8_fun/met"/>
</dbReference>
<dbReference type="GO" id="GO:0006357">
    <property type="term" value="P:regulation of transcription by RNA polymerase II"/>
    <property type="evidence" value="ECO:0007669"/>
    <property type="project" value="InterPro"/>
</dbReference>
<feature type="non-terminal residue" evidence="10">
    <location>
        <position position="1"/>
    </location>
</feature>
<evidence type="ECO:0000256" key="9">
    <source>
        <dbReference type="RuleBase" id="RU364144"/>
    </source>
</evidence>
<comment type="similarity">
    <text evidence="2 9">Belongs to the Mediator complex subunit 8 family.</text>
</comment>
<feature type="non-terminal residue" evidence="10">
    <location>
        <position position="151"/>
    </location>
</feature>
<dbReference type="GO" id="GO:0000978">
    <property type="term" value="F:RNA polymerase II cis-regulatory region sequence-specific DNA binding"/>
    <property type="evidence" value="ECO:0007669"/>
    <property type="project" value="TreeGrafter"/>
</dbReference>
<dbReference type="GO" id="GO:0003712">
    <property type="term" value="F:transcription coregulator activity"/>
    <property type="evidence" value="ECO:0007669"/>
    <property type="project" value="InterPro"/>
</dbReference>
<keyword evidence="4 9" id="KW-0805">Transcription regulation</keyword>
<dbReference type="EMBL" id="KV453847">
    <property type="protein sequence ID" value="ODV87983.1"/>
    <property type="molecule type" value="Genomic_DNA"/>
</dbReference>
<keyword evidence="11" id="KW-1185">Reference proteome</keyword>
<evidence type="ECO:0000256" key="4">
    <source>
        <dbReference type="ARBA" id="ARBA00023015"/>
    </source>
</evidence>
<name>A0A1E4T8B6_9ASCO</name>
<dbReference type="GO" id="GO:0016592">
    <property type="term" value="C:mediator complex"/>
    <property type="evidence" value="ECO:0007669"/>
    <property type="project" value="InterPro"/>
</dbReference>
<comment type="function">
    <text evidence="9">Component of the Mediator complex, a coactivator involved in the regulated transcription of nearly all RNA polymerase II-dependent genes. Mediator functions as a bridge to convey information from gene-specific regulatory proteins to the basal RNA polymerase II transcription machinery. Mediator is recruited to promoters by direct interactions with regulatory proteins and serves as a scaffold for the assembly of a functional preinitiation complex with RNA polymerase II and the general transcription factors.</text>
</comment>
<comment type="subcellular location">
    <subcellularLocation>
        <location evidence="1 9">Nucleus</location>
    </subcellularLocation>
</comment>
<evidence type="ECO:0000256" key="2">
    <source>
        <dbReference type="ARBA" id="ARBA00005716"/>
    </source>
</evidence>
<dbReference type="PANTHER" id="PTHR13074">
    <property type="entry name" value="MEDIATOR OF RNA POLYMERASE II TRANSCRIPTION SUBUNIT 8"/>
    <property type="match status" value="1"/>
</dbReference>
<gene>
    <name evidence="9" type="primary">MED8</name>
    <name evidence="10" type="ORF">CANARDRAFT_189607</name>
</gene>
<dbReference type="PANTHER" id="PTHR13074:SF9">
    <property type="entry name" value="MEDIATOR OF RNA POLYMERASE II TRANSCRIPTION SUBUNIT 8"/>
    <property type="match status" value="1"/>
</dbReference>
<evidence type="ECO:0000313" key="10">
    <source>
        <dbReference type="EMBL" id="ODV87983.1"/>
    </source>
</evidence>
<protein>
    <recommendedName>
        <fullName evidence="3 9">Mediator of RNA polymerase II transcription subunit 8</fullName>
    </recommendedName>
    <alternativeName>
        <fullName evidence="8 9">Mediator complex subunit 8</fullName>
    </alternativeName>
</protein>
<keyword evidence="6 9" id="KW-0804">Transcription</keyword>
<reference evidence="11" key="1">
    <citation type="submission" date="2016-04" db="EMBL/GenBank/DDBJ databases">
        <title>Comparative genomics of biotechnologically important yeasts.</title>
        <authorList>
            <consortium name="DOE Joint Genome Institute"/>
            <person name="Riley R."/>
            <person name="Haridas S."/>
            <person name="Wolfe K.H."/>
            <person name="Lopes M.R."/>
            <person name="Hittinger C.T."/>
            <person name="Goker M."/>
            <person name="Salamov A."/>
            <person name="Wisecaver J."/>
            <person name="Long T.M."/>
            <person name="Aerts A.L."/>
            <person name="Barry K."/>
            <person name="Choi C."/>
            <person name="Clum A."/>
            <person name="Coughlan A.Y."/>
            <person name="Deshpande S."/>
            <person name="Douglass A.P."/>
            <person name="Hanson S.J."/>
            <person name="Klenk H.-P."/>
            <person name="Labutti K."/>
            <person name="Lapidus A."/>
            <person name="Lindquist E."/>
            <person name="Lipzen A."/>
            <person name="Meier-Kolthoff J.P."/>
            <person name="Ohm R.A."/>
            <person name="Otillar R.P."/>
            <person name="Pangilinan J."/>
            <person name="Peng Y."/>
            <person name="Rokas A."/>
            <person name="Rosa C.A."/>
            <person name="Scheuner C."/>
            <person name="Sibirny A.A."/>
            <person name="Slot J.C."/>
            <person name="Stielow J.B."/>
            <person name="Sun H."/>
            <person name="Kurtzman C.P."/>
            <person name="Blackwell M."/>
            <person name="Grigoriev I.V."/>
            <person name="Jeffries T.W."/>
        </authorList>
    </citation>
    <scope>NUCLEOTIDE SEQUENCE [LARGE SCALE GENOMIC DNA]</scope>
    <source>
        <strain evidence="11">NRRL YB-2248</strain>
    </source>
</reference>
<evidence type="ECO:0000256" key="8">
    <source>
        <dbReference type="ARBA" id="ARBA00031261"/>
    </source>
</evidence>
<dbReference type="Proteomes" id="UP000094801">
    <property type="component" value="Unassembled WGS sequence"/>
</dbReference>
<sequence length="151" mass="17409">EVPVQTLEQLRPRLTQLTHSLRKFEESMIQNPSLPNWSNLQNQFNVILSQLTSFSKTLDDNQSVLRSTNVYPNTEFDTTQFEGLLTTMLRKKHLPEVEEWINKTTDKEIGERELNADNEISAECTTLAEELLQEFVFGGYLTKDEIDSGKT</sequence>
<dbReference type="GO" id="GO:0070847">
    <property type="term" value="C:core mediator complex"/>
    <property type="evidence" value="ECO:0007669"/>
    <property type="project" value="TreeGrafter"/>
</dbReference>
<dbReference type="STRING" id="983967.A0A1E4T8B6"/>
<dbReference type="Gene3D" id="6.10.250.2610">
    <property type="match status" value="1"/>
</dbReference>
<dbReference type="Gene3D" id="1.20.58.1710">
    <property type="match status" value="1"/>
</dbReference>
<dbReference type="Pfam" id="PF10232">
    <property type="entry name" value="Med8"/>
    <property type="match status" value="1"/>
</dbReference>
<keyword evidence="5 9" id="KW-0010">Activator</keyword>
<evidence type="ECO:0000256" key="3">
    <source>
        <dbReference type="ARBA" id="ARBA00020637"/>
    </source>
</evidence>
<evidence type="ECO:0000256" key="5">
    <source>
        <dbReference type="ARBA" id="ARBA00023159"/>
    </source>
</evidence>
<keyword evidence="7 9" id="KW-0539">Nucleus</keyword>
<evidence type="ECO:0000313" key="11">
    <source>
        <dbReference type="Proteomes" id="UP000094801"/>
    </source>
</evidence>
<organism evidence="10 11">
    <name type="scientific">[Candida] arabinofermentans NRRL YB-2248</name>
    <dbReference type="NCBI Taxonomy" id="983967"/>
    <lineage>
        <taxon>Eukaryota</taxon>
        <taxon>Fungi</taxon>
        <taxon>Dikarya</taxon>
        <taxon>Ascomycota</taxon>
        <taxon>Saccharomycotina</taxon>
        <taxon>Pichiomycetes</taxon>
        <taxon>Pichiales</taxon>
        <taxon>Pichiaceae</taxon>
        <taxon>Ogataea</taxon>
        <taxon>Ogataea/Candida clade</taxon>
    </lineage>
</organism>
<evidence type="ECO:0000256" key="1">
    <source>
        <dbReference type="ARBA" id="ARBA00004123"/>
    </source>
</evidence>
<accession>A0A1E4T8B6</accession>
<proteinExistence type="inferred from homology"/>
<evidence type="ECO:0000256" key="6">
    <source>
        <dbReference type="ARBA" id="ARBA00023163"/>
    </source>
</evidence>
<dbReference type="OrthoDB" id="5329317at2759"/>
<evidence type="ECO:0000256" key="7">
    <source>
        <dbReference type="ARBA" id="ARBA00023242"/>
    </source>
</evidence>